<feature type="chain" id="PRO_5008402693" description="Transforming growth factor-beta-induced protein ig-h3" evidence="4">
    <location>
        <begin position="20"/>
        <end position="932"/>
    </location>
</feature>
<dbReference type="Proteomes" id="UP000092445">
    <property type="component" value="Unassembled WGS sequence"/>
</dbReference>
<keyword evidence="2" id="KW-1015">Disulfide bond</keyword>
<evidence type="ECO:0000259" key="5">
    <source>
        <dbReference type="PROSITE" id="PS50213"/>
    </source>
</evidence>
<dbReference type="AlphaFoldDB" id="A0A1A9Z9V5"/>
<dbReference type="VEuPathDB" id="VectorBase:GPAI008055"/>
<accession>A0A1A9Z9V5</accession>
<dbReference type="GO" id="GO:0031012">
    <property type="term" value="C:extracellular matrix"/>
    <property type="evidence" value="ECO:0007669"/>
    <property type="project" value="TreeGrafter"/>
</dbReference>
<organism evidence="7 8">
    <name type="scientific">Glossina pallidipes</name>
    <name type="common">Tsetse fly</name>
    <dbReference type="NCBI Taxonomy" id="7398"/>
    <lineage>
        <taxon>Eukaryota</taxon>
        <taxon>Metazoa</taxon>
        <taxon>Ecdysozoa</taxon>
        <taxon>Arthropoda</taxon>
        <taxon>Hexapoda</taxon>
        <taxon>Insecta</taxon>
        <taxon>Pterygota</taxon>
        <taxon>Neoptera</taxon>
        <taxon>Endopterygota</taxon>
        <taxon>Diptera</taxon>
        <taxon>Brachycera</taxon>
        <taxon>Muscomorpha</taxon>
        <taxon>Hippoboscoidea</taxon>
        <taxon>Glossinidae</taxon>
        <taxon>Glossina</taxon>
    </lineage>
</organism>
<dbReference type="InterPro" id="IPR011489">
    <property type="entry name" value="EMI_domain"/>
</dbReference>
<sequence>MAANGVILLLTLTLFSVSSINTQYYSDFVDHALMLPFQQQQQQLPSPQSYPPILTRYFARTAPQALQPQLQVPQQQLQQQYSLTWPQRPNNNIFNSYEPEAEFVPLEEQQRHQQNHQQTGRHNEEKPFDVEVVSGDINGGSSHLPGIFFHQAFPFLGNSFFNSFGGFGIGTQQEPWWKGPNVCTEKEEDEKVMDENDGNEETEAADGTDTTVQVKQPYFGQFHFSMNSCVEKPSKYICKRVVNKNGRKKTLTITRQCCHGYGRPRNAAYATPCDKIEIKDVESTAADVGAKDFVIKAKNSGLNDMITSRKNLTIFLPVDEAFSSYSDLLQSESNLVEKQTDDGMKKLFLRHVVDGEVSMDEVRNEQVFKTQVDGQNIRINSYQVPLSLSPEPYRYTANCVPILKHDKLTEQGMIHTLDGIMKPVDKNLMDIIRDRRDMSIMRTVLEKTKLSDLLEGEKPLTIFVPTDDAFDKLEPHLRRVLKDGKGCASNILKNHMLDLTFCSIASVPGAKTTAYNLLGEPMRFNRSTHGSETEQPQPIVINGAAKVVETDIMGTNGVLHVIDTIMPTETALPLSSLMQEKNVTIFRRLLEISGLDNTFDDMDNLTMFAPTDKALEGTEWAKMLEENPEQLINNRNLNEFLSYHVTKPMTKTCDLKEQLMPTIGGGNVRINLFSTHSLFTNVMNRATANCARLVHFDDESCGSVLHQVDKPLIPPKMNLLEMLQNNPNYSKFLELVQAANLTDLLVNPEEDYTLLVPKNDVFEELDENITKDPAELESLIKTHIVNDVICCAGIIPTNWPFVRSIESLNGHHLRITRDRRPKIQNAGITKCDAMATNGIIHEMNDIVVPSSRQSQQPQRPQQHFSHHPQEDIFTIIPPNAPTLLNGAWGQIHHEVSVVVDRVMRYNNIFKHPYAVIAPHDLNLNLSNAVSNN</sequence>
<dbReference type="PANTHER" id="PTHR10900">
    <property type="entry name" value="PERIOSTIN-RELATED"/>
    <property type="match status" value="1"/>
</dbReference>
<dbReference type="STRING" id="7398.A0A1A9Z9V5"/>
<keyword evidence="8" id="KW-1185">Reference proteome</keyword>
<evidence type="ECO:0000256" key="4">
    <source>
        <dbReference type="SAM" id="SignalP"/>
    </source>
</evidence>
<evidence type="ECO:0000313" key="7">
    <source>
        <dbReference type="EnsemblMetazoa" id="GPAI008055-PA"/>
    </source>
</evidence>
<feature type="region of interest" description="Disordered" evidence="3">
    <location>
        <begin position="186"/>
        <end position="209"/>
    </location>
</feature>
<evidence type="ECO:0000256" key="1">
    <source>
        <dbReference type="ARBA" id="ARBA00022729"/>
    </source>
</evidence>
<dbReference type="SMART" id="SM00554">
    <property type="entry name" value="FAS1"/>
    <property type="match status" value="4"/>
</dbReference>
<dbReference type="InterPro" id="IPR050904">
    <property type="entry name" value="Adhesion/Biosynth-related"/>
</dbReference>
<evidence type="ECO:0008006" key="9">
    <source>
        <dbReference type="Google" id="ProtNLM"/>
    </source>
</evidence>
<feature type="domain" description="FAS1" evidence="5">
    <location>
        <begin position="425"/>
        <end position="566"/>
    </location>
</feature>
<feature type="domain" description="FAS1" evidence="5">
    <location>
        <begin position="570"/>
        <end position="712"/>
    </location>
</feature>
<dbReference type="PANTHER" id="PTHR10900:SF77">
    <property type="entry name" value="FI19380P1"/>
    <property type="match status" value="1"/>
</dbReference>
<evidence type="ECO:0000256" key="3">
    <source>
        <dbReference type="SAM" id="MobiDB-lite"/>
    </source>
</evidence>
<feature type="domain" description="EMI" evidence="6">
    <location>
        <begin position="179"/>
        <end position="275"/>
    </location>
</feature>
<dbReference type="FunFam" id="2.30.180.10:FF:000023">
    <property type="entry name" value="periostin isoform X2"/>
    <property type="match status" value="1"/>
</dbReference>
<proteinExistence type="predicted"/>
<dbReference type="InterPro" id="IPR036378">
    <property type="entry name" value="FAS1_dom_sf"/>
</dbReference>
<keyword evidence="1 4" id="KW-0732">Signal</keyword>
<dbReference type="GO" id="GO:0007155">
    <property type="term" value="P:cell adhesion"/>
    <property type="evidence" value="ECO:0007669"/>
    <property type="project" value="TreeGrafter"/>
</dbReference>
<dbReference type="SUPFAM" id="SSF82153">
    <property type="entry name" value="FAS1 domain"/>
    <property type="match status" value="4"/>
</dbReference>
<dbReference type="FunFam" id="2.30.180.10:FF:000025">
    <property type="entry name" value="Midline fasciclin, isoform F"/>
    <property type="match status" value="1"/>
</dbReference>
<feature type="domain" description="FAS1" evidence="5">
    <location>
        <begin position="716"/>
        <end position="847"/>
    </location>
</feature>
<evidence type="ECO:0000313" key="8">
    <source>
        <dbReference type="Proteomes" id="UP000092445"/>
    </source>
</evidence>
<dbReference type="Pfam" id="PF02469">
    <property type="entry name" value="Fasciclin"/>
    <property type="match status" value="4"/>
</dbReference>
<dbReference type="PROSITE" id="PS50213">
    <property type="entry name" value="FAS1"/>
    <property type="match status" value="4"/>
</dbReference>
<dbReference type="InterPro" id="IPR000782">
    <property type="entry name" value="FAS1_domain"/>
</dbReference>
<evidence type="ECO:0000256" key="2">
    <source>
        <dbReference type="ARBA" id="ARBA00023157"/>
    </source>
</evidence>
<protein>
    <recommendedName>
        <fullName evidence="9">Transforming growth factor-beta-induced protein ig-h3</fullName>
    </recommendedName>
</protein>
<dbReference type="GO" id="GO:0030198">
    <property type="term" value="P:extracellular matrix organization"/>
    <property type="evidence" value="ECO:0007669"/>
    <property type="project" value="TreeGrafter"/>
</dbReference>
<evidence type="ECO:0000259" key="6">
    <source>
        <dbReference type="PROSITE" id="PS51041"/>
    </source>
</evidence>
<dbReference type="Gene3D" id="2.30.180.10">
    <property type="entry name" value="FAS1 domain"/>
    <property type="match status" value="4"/>
</dbReference>
<feature type="signal peptide" evidence="4">
    <location>
        <begin position="1"/>
        <end position="19"/>
    </location>
</feature>
<dbReference type="PROSITE" id="PS51041">
    <property type="entry name" value="EMI"/>
    <property type="match status" value="1"/>
</dbReference>
<name>A0A1A9Z9V5_GLOPL</name>
<dbReference type="GO" id="GO:0050839">
    <property type="term" value="F:cell adhesion molecule binding"/>
    <property type="evidence" value="ECO:0007669"/>
    <property type="project" value="TreeGrafter"/>
</dbReference>
<dbReference type="GO" id="GO:0005615">
    <property type="term" value="C:extracellular space"/>
    <property type="evidence" value="ECO:0007669"/>
    <property type="project" value="TreeGrafter"/>
</dbReference>
<reference evidence="7" key="2">
    <citation type="submission" date="2020-05" db="UniProtKB">
        <authorList>
            <consortium name="EnsemblMetazoa"/>
        </authorList>
    </citation>
    <scope>IDENTIFICATION</scope>
    <source>
        <strain evidence="7">IAEA</strain>
    </source>
</reference>
<feature type="domain" description="FAS1" evidence="5">
    <location>
        <begin position="275"/>
        <end position="421"/>
    </location>
</feature>
<dbReference type="FunFam" id="2.30.180.10:FF:000031">
    <property type="entry name" value="periostin isoform X1"/>
    <property type="match status" value="1"/>
</dbReference>
<reference evidence="8" key="1">
    <citation type="submission" date="2014-03" db="EMBL/GenBank/DDBJ databases">
        <authorList>
            <person name="Aksoy S."/>
            <person name="Warren W."/>
            <person name="Wilson R.K."/>
        </authorList>
    </citation>
    <scope>NUCLEOTIDE SEQUENCE [LARGE SCALE GENOMIC DNA]</scope>
    <source>
        <strain evidence="8">IAEA</strain>
    </source>
</reference>
<feature type="compositionally biased region" description="Acidic residues" evidence="3">
    <location>
        <begin position="186"/>
        <end position="206"/>
    </location>
</feature>
<dbReference type="EnsemblMetazoa" id="GPAI008055-RA">
    <property type="protein sequence ID" value="GPAI008055-PA"/>
    <property type="gene ID" value="GPAI008055"/>
</dbReference>